<dbReference type="Gene3D" id="3.40.50.720">
    <property type="entry name" value="NAD(P)-binding Rossmann-like Domain"/>
    <property type="match status" value="1"/>
</dbReference>
<evidence type="ECO:0000313" key="2">
    <source>
        <dbReference type="EMBL" id="RDH44479.1"/>
    </source>
</evidence>
<dbReference type="InterPro" id="IPR051397">
    <property type="entry name" value="Zn-ADH-like_protein"/>
</dbReference>
<dbReference type="Pfam" id="PF08240">
    <property type="entry name" value="ADH_N"/>
    <property type="match status" value="1"/>
</dbReference>
<reference evidence="2 3" key="1">
    <citation type="submission" date="2017-04" db="EMBL/GenBank/DDBJ databases">
        <title>Draft genome sequence of Zooshikella ganghwensis VG4 isolated from Red Sea sediments.</title>
        <authorList>
            <person name="Rehman Z."/>
            <person name="Alam I."/>
            <person name="Kamau A."/>
            <person name="Bajic V."/>
            <person name="Leiknes T."/>
        </authorList>
    </citation>
    <scope>NUCLEOTIDE SEQUENCE [LARGE SCALE GENOMIC DNA]</scope>
    <source>
        <strain evidence="2 3">VG4</strain>
    </source>
</reference>
<dbReference type="InterPro" id="IPR013154">
    <property type="entry name" value="ADH-like_N"/>
</dbReference>
<dbReference type="Proteomes" id="UP000257039">
    <property type="component" value="Unassembled WGS sequence"/>
</dbReference>
<dbReference type="Pfam" id="PF00107">
    <property type="entry name" value="ADH_zinc_N"/>
    <property type="match status" value="1"/>
</dbReference>
<comment type="caution">
    <text evidence="2">The sequence shown here is derived from an EMBL/GenBank/DDBJ whole genome shotgun (WGS) entry which is preliminary data.</text>
</comment>
<keyword evidence="3" id="KW-1185">Reference proteome</keyword>
<dbReference type="SUPFAM" id="SSF51735">
    <property type="entry name" value="NAD(P)-binding Rossmann-fold domains"/>
    <property type="match status" value="1"/>
</dbReference>
<accession>A0A4P9VP74</accession>
<sequence length="333" mass="35941">MTQFKALWVEKDARQNSFVQRIVTRDTADLPAGEVLIRVHYSSLNFKDALSAMGNRAVTKHYPHTPGIDASGVIVASDHPDWEPGQEVIVTGYDLGMNTSGGFGQYIRVPAQWLVPLPAGLSLYDAMALGTAGLTVALSISKLLRMGLKPEAGYVFVTGATGGVGSLSVALLKQLGYSVAASTGKLEQADYLSRLGANMILDRETLFEGNDKPLLKPRWAAAIDTVGGDILFNVIKSLQYGGIVACCGMVASPEFSANVYPFILRGVSLLGVDSVEGSIKTKQLMWQKLASDWRIKALPLIAREIPLTLLPEYTQQIFRGKVVGRIVVNMQSV</sequence>
<dbReference type="InterPro" id="IPR036291">
    <property type="entry name" value="NAD(P)-bd_dom_sf"/>
</dbReference>
<dbReference type="GO" id="GO:0043957">
    <property type="term" value="F:acryloyl-CoA reductase (NADPH) activity"/>
    <property type="evidence" value="ECO:0007669"/>
    <property type="project" value="TreeGrafter"/>
</dbReference>
<gene>
    <name evidence="2" type="ORF">B9G39_14105</name>
</gene>
<dbReference type="PANTHER" id="PTHR43677:SF1">
    <property type="entry name" value="ACRYLYL-COA REDUCTASE ACUI-RELATED"/>
    <property type="match status" value="1"/>
</dbReference>
<evidence type="ECO:0000259" key="1">
    <source>
        <dbReference type="SMART" id="SM00829"/>
    </source>
</evidence>
<name>A0A4P9VP74_9GAMM</name>
<protein>
    <submittedName>
        <fullName evidence="2">Oxidoreductase</fullName>
    </submittedName>
</protein>
<dbReference type="InterPro" id="IPR014188">
    <property type="entry name" value="Acrylyl-CoA_reductase_AcuI"/>
</dbReference>
<dbReference type="RefSeq" id="WP_094787625.1">
    <property type="nucleotide sequence ID" value="NZ_NDXW01000001.1"/>
</dbReference>
<dbReference type="AlphaFoldDB" id="A0A4P9VP74"/>
<proteinExistence type="predicted"/>
<dbReference type="InterPro" id="IPR020843">
    <property type="entry name" value="ER"/>
</dbReference>
<feature type="domain" description="Enoyl reductase (ER)" evidence="1">
    <location>
        <begin position="17"/>
        <end position="328"/>
    </location>
</feature>
<organism evidence="2 3">
    <name type="scientific">Zooshikella ganghwensis</name>
    <dbReference type="NCBI Taxonomy" id="202772"/>
    <lineage>
        <taxon>Bacteria</taxon>
        <taxon>Pseudomonadati</taxon>
        <taxon>Pseudomonadota</taxon>
        <taxon>Gammaproteobacteria</taxon>
        <taxon>Oceanospirillales</taxon>
        <taxon>Zooshikellaceae</taxon>
        <taxon>Zooshikella</taxon>
    </lineage>
</organism>
<dbReference type="SMART" id="SM00829">
    <property type="entry name" value="PKS_ER"/>
    <property type="match status" value="1"/>
</dbReference>
<dbReference type="PANTHER" id="PTHR43677">
    <property type="entry name" value="SHORT-CHAIN DEHYDROGENASE/REDUCTASE"/>
    <property type="match status" value="1"/>
</dbReference>
<dbReference type="NCBIfam" id="TIGR02823">
    <property type="entry name" value="oxido_YhdH"/>
    <property type="match status" value="1"/>
</dbReference>
<dbReference type="InterPro" id="IPR013149">
    <property type="entry name" value="ADH-like_C"/>
</dbReference>
<dbReference type="CDD" id="cd05280">
    <property type="entry name" value="MDR_yhdh_yhfp"/>
    <property type="match status" value="1"/>
</dbReference>
<dbReference type="InterPro" id="IPR011032">
    <property type="entry name" value="GroES-like_sf"/>
</dbReference>
<evidence type="ECO:0000313" key="3">
    <source>
        <dbReference type="Proteomes" id="UP000257039"/>
    </source>
</evidence>
<dbReference type="SUPFAM" id="SSF50129">
    <property type="entry name" value="GroES-like"/>
    <property type="match status" value="1"/>
</dbReference>
<dbReference type="EMBL" id="NDXW01000001">
    <property type="protein sequence ID" value="RDH44479.1"/>
    <property type="molecule type" value="Genomic_DNA"/>
</dbReference>
<dbReference type="Gene3D" id="3.90.180.10">
    <property type="entry name" value="Medium-chain alcohol dehydrogenases, catalytic domain"/>
    <property type="match status" value="1"/>
</dbReference>